<protein>
    <submittedName>
        <fullName evidence="1">Uncharacterized protein</fullName>
    </submittedName>
</protein>
<reference evidence="1" key="1">
    <citation type="submission" date="2020-03" db="EMBL/GenBank/DDBJ databases">
        <authorList>
            <person name="Weist P."/>
        </authorList>
    </citation>
    <scope>NUCLEOTIDE SEQUENCE</scope>
</reference>
<comment type="caution">
    <text evidence="1">The sequence shown here is derived from an EMBL/GenBank/DDBJ whole genome shotgun (WGS) entry which is preliminary data.</text>
</comment>
<keyword evidence="2" id="KW-1185">Reference proteome</keyword>
<dbReference type="AlphaFoldDB" id="A0A9N7THV7"/>
<dbReference type="Proteomes" id="UP001153269">
    <property type="component" value="Unassembled WGS sequence"/>
</dbReference>
<evidence type="ECO:0000313" key="2">
    <source>
        <dbReference type="Proteomes" id="UP001153269"/>
    </source>
</evidence>
<name>A0A9N7THV7_PLEPL</name>
<organism evidence="1 2">
    <name type="scientific">Pleuronectes platessa</name>
    <name type="common">European plaice</name>
    <dbReference type="NCBI Taxonomy" id="8262"/>
    <lineage>
        <taxon>Eukaryota</taxon>
        <taxon>Metazoa</taxon>
        <taxon>Chordata</taxon>
        <taxon>Craniata</taxon>
        <taxon>Vertebrata</taxon>
        <taxon>Euteleostomi</taxon>
        <taxon>Actinopterygii</taxon>
        <taxon>Neopterygii</taxon>
        <taxon>Teleostei</taxon>
        <taxon>Neoteleostei</taxon>
        <taxon>Acanthomorphata</taxon>
        <taxon>Carangaria</taxon>
        <taxon>Pleuronectiformes</taxon>
        <taxon>Pleuronectoidei</taxon>
        <taxon>Pleuronectidae</taxon>
        <taxon>Pleuronectes</taxon>
    </lineage>
</organism>
<gene>
    <name evidence="1" type="ORF">PLEPLA_LOCUS20</name>
</gene>
<dbReference type="EMBL" id="CADEAL010000001">
    <property type="protein sequence ID" value="CAB1412329.1"/>
    <property type="molecule type" value="Genomic_DNA"/>
</dbReference>
<evidence type="ECO:0000313" key="1">
    <source>
        <dbReference type="EMBL" id="CAB1412329.1"/>
    </source>
</evidence>
<sequence>MGSWLLAREELDSYPTAICLLTEIRADEFLPRFTVAAEDNLETKHALTKATLRSQSEDAGLSYYFHMWADGRGSKEFFRLRRILLGYQAASGKRLINLIFIM</sequence>
<proteinExistence type="predicted"/>
<accession>A0A9N7THV7</accession>